<accession>M7T1S2</accession>
<dbReference type="PANTHER" id="PTHR42886">
    <property type="entry name" value="RE40534P-RELATED"/>
    <property type="match status" value="1"/>
</dbReference>
<dbReference type="KEGG" id="ela:UCREL1_53"/>
<evidence type="ECO:0000256" key="1">
    <source>
        <dbReference type="SAM" id="SignalP"/>
    </source>
</evidence>
<dbReference type="Pfam" id="PF12697">
    <property type="entry name" value="Abhydrolase_6"/>
    <property type="match status" value="1"/>
</dbReference>
<dbReference type="OrthoDB" id="190201at2759"/>
<sequence>MTRLVTTLTSLACLATSAYDTISDTFTMAATYCEPDSGPGKALQILTHGVGFDRTYWDFGFHDYNYSYVEAALDENYSTFAYDRLGVGQSSAPSDEPIAEIQPWLEIESLYNLTVQLREAVLPGVSARYDKVFHVGHSFGSRLTYNLAAKYPEGVSDGLALTGFSHVSLLNVNGTPLGLVGPYFPMGANFINARALAQFDGFPDGYVAFSNERALHNDFFAPGNFDPAILGPAFDATQPMTVGELLTLNNPANCFFSNTTIKVKIIDKAAHGINFEYTAGEFYAEVLNFLNANV</sequence>
<dbReference type="InterPro" id="IPR000073">
    <property type="entry name" value="AB_hydrolase_1"/>
</dbReference>
<dbReference type="OMA" id="GGNCLYP"/>
<feature type="signal peptide" evidence="1">
    <location>
        <begin position="1"/>
        <end position="18"/>
    </location>
</feature>
<reference evidence="4" key="1">
    <citation type="journal article" date="2013" name="Genome Announc.">
        <title>Draft genome sequence of the grapevine dieback fungus Eutypa lata UCR-EL1.</title>
        <authorList>
            <person name="Blanco-Ulate B."/>
            <person name="Rolshausen P.E."/>
            <person name="Cantu D."/>
        </authorList>
    </citation>
    <scope>NUCLEOTIDE SEQUENCE [LARGE SCALE GENOMIC DNA]</scope>
    <source>
        <strain evidence="4">UCR-EL1</strain>
    </source>
</reference>
<dbReference type="PANTHER" id="PTHR42886:SF87">
    <property type="entry name" value="AB HYDROLASE-1 DOMAIN-CONTAINING PROTEIN"/>
    <property type="match status" value="1"/>
</dbReference>
<evidence type="ECO:0000259" key="2">
    <source>
        <dbReference type="Pfam" id="PF12697"/>
    </source>
</evidence>
<name>M7T1S2_EUTLA</name>
<dbReference type="eggNOG" id="ENOG502SJ2N">
    <property type="taxonomic scope" value="Eukaryota"/>
</dbReference>
<dbReference type="InterPro" id="IPR029058">
    <property type="entry name" value="AB_hydrolase_fold"/>
</dbReference>
<keyword evidence="4" id="KW-1185">Reference proteome</keyword>
<keyword evidence="1" id="KW-0732">Signal</keyword>
<dbReference type="Gene3D" id="3.40.50.1820">
    <property type="entry name" value="alpha/beta hydrolase"/>
    <property type="match status" value="1"/>
</dbReference>
<feature type="domain" description="AB hydrolase-1" evidence="2">
    <location>
        <begin position="45"/>
        <end position="217"/>
    </location>
</feature>
<dbReference type="HOGENOM" id="CLU_034763_2_0_1"/>
<evidence type="ECO:0000313" key="3">
    <source>
        <dbReference type="EMBL" id="EMR72889.1"/>
    </source>
</evidence>
<proteinExistence type="predicted"/>
<dbReference type="Proteomes" id="UP000012174">
    <property type="component" value="Unassembled WGS sequence"/>
</dbReference>
<evidence type="ECO:0000313" key="4">
    <source>
        <dbReference type="Proteomes" id="UP000012174"/>
    </source>
</evidence>
<organism evidence="3 4">
    <name type="scientific">Eutypa lata (strain UCR-EL1)</name>
    <name type="common">Grapevine dieback disease fungus</name>
    <name type="synonym">Eutypa armeniacae</name>
    <dbReference type="NCBI Taxonomy" id="1287681"/>
    <lineage>
        <taxon>Eukaryota</taxon>
        <taxon>Fungi</taxon>
        <taxon>Dikarya</taxon>
        <taxon>Ascomycota</taxon>
        <taxon>Pezizomycotina</taxon>
        <taxon>Sordariomycetes</taxon>
        <taxon>Xylariomycetidae</taxon>
        <taxon>Xylariales</taxon>
        <taxon>Diatrypaceae</taxon>
        <taxon>Eutypa</taxon>
    </lineage>
</organism>
<protein>
    <submittedName>
        <fullName evidence="3">Putative alpha beta fold family protein</fullName>
    </submittedName>
</protein>
<dbReference type="EMBL" id="KB705358">
    <property type="protein sequence ID" value="EMR72889.1"/>
    <property type="molecule type" value="Genomic_DNA"/>
</dbReference>
<dbReference type="AlphaFoldDB" id="M7T1S2"/>
<dbReference type="SUPFAM" id="SSF53474">
    <property type="entry name" value="alpha/beta-Hydrolases"/>
    <property type="match status" value="1"/>
</dbReference>
<feature type="chain" id="PRO_5004085166" evidence="1">
    <location>
        <begin position="19"/>
        <end position="294"/>
    </location>
</feature>
<gene>
    <name evidence="3" type="ORF">UCREL1_53</name>
</gene>